<accession>A0A816TKU4</accession>
<keyword evidence="4" id="KW-1185">Reference proteome</keyword>
<feature type="non-terminal residue" evidence="1">
    <location>
        <position position="19"/>
    </location>
</feature>
<gene>
    <name evidence="2" type="ORF">OVN521_LOCUS40509</name>
    <name evidence="1" type="ORF">WKI299_LOCUS20509</name>
</gene>
<name>A0A816TKU4_9BILA</name>
<sequence>MSLLLYVVWKWIFTRKRQV</sequence>
<dbReference type="EMBL" id="CAJNRF010008571">
    <property type="protein sequence ID" value="CAF2102610.1"/>
    <property type="molecule type" value="Genomic_DNA"/>
</dbReference>
<evidence type="ECO:0000313" key="1">
    <source>
        <dbReference type="EMBL" id="CAF2102610.1"/>
    </source>
</evidence>
<dbReference type="AlphaFoldDB" id="A0A816TKU4"/>
<proteinExistence type="predicted"/>
<evidence type="ECO:0000313" key="3">
    <source>
        <dbReference type="Proteomes" id="UP000663856"/>
    </source>
</evidence>
<dbReference type="Proteomes" id="UP000663866">
    <property type="component" value="Unassembled WGS sequence"/>
</dbReference>
<evidence type="ECO:0000313" key="4">
    <source>
        <dbReference type="Proteomes" id="UP000663866"/>
    </source>
</evidence>
<evidence type="ECO:0000313" key="2">
    <source>
        <dbReference type="EMBL" id="CAF4496809.1"/>
    </source>
</evidence>
<comment type="caution">
    <text evidence="1">The sequence shown here is derived from an EMBL/GenBank/DDBJ whole genome shotgun (WGS) entry which is preliminary data.</text>
</comment>
<organism evidence="1 3">
    <name type="scientific">Rotaria magnacalcarata</name>
    <dbReference type="NCBI Taxonomy" id="392030"/>
    <lineage>
        <taxon>Eukaryota</taxon>
        <taxon>Metazoa</taxon>
        <taxon>Spiralia</taxon>
        <taxon>Gnathifera</taxon>
        <taxon>Rotifera</taxon>
        <taxon>Eurotatoria</taxon>
        <taxon>Bdelloidea</taxon>
        <taxon>Philodinida</taxon>
        <taxon>Philodinidae</taxon>
        <taxon>Rotaria</taxon>
    </lineage>
</organism>
<dbReference type="EMBL" id="CAJOBG010052721">
    <property type="protein sequence ID" value="CAF4496809.1"/>
    <property type="molecule type" value="Genomic_DNA"/>
</dbReference>
<protein>
    <submittedName>
        <fullName evidence="1">Uncharacterized protein</fullName>
    </submittedName>
</protein>
<reference evidence="1" key="1">
    <citation type="submission" date="2021-02" db="EMBL/GenBank/DDBJ databases">
        <authorList>
            <person name="Nowell W R."/>
        </authorList>
    </citation>
    <scope>NUCLEOTIDE SEQUENCE</scope>
</reference>
<dbReference type="Proteomes" id="UP000663856">
    <property type="component" value="Unassembled WGS sequence"/>
</dbReference>